<proteinExistence type="predicted"/>
<dbReference type="EMBL" id="JH921433">
    <property type="protein sequence ID" value="EKD18582.1"/>
    <property type="molecule type" value="Genomic_DNA"/>
</dbReference>
<feature type="transmembrane region" description="Helical" evidence="7">
    <location>
        <begin position="53"/>
        <end position="73"/>
    </location>
</feature>
<dbReference type="OMA" id="AQLFCGN"/>
<feature type="transmembrane region" description="Helical" evidence="7">
    <location>
        <begin position="422"/>
        <end position="447"/>
    </location>
</feature>
<feature type="transmembrane region" description="Helical" evidence="7">
    <location>
        <begin position="215"/>
        <end position="237"/>
    </location>
</feature>
<evidence type="ECO:0000256" key="7">
    <source>
        <dbReference type="SAM" id="Phobius"/>
    </source>
</evidence>
<comment type="subcellular location">
    <subcellularLocation>
        <location evidence="1">Membrane</location>
        <topology evidence="1">Multi-pass membrane protein</topology>
    </subcellularLocation>
</comment>
<feature type="transmembrane region" description="Helical" evidence="7">
    <location>
        <begin position="493"/>
        <end position="514"/>
    </location>
</feature>
<feature type="region of interest" description="Disordered" evidence="6">
    <location>
        <begin position="1"/>
        <end position="22"/>
    </location>
</feature>
<evidence type="ECO:0000256" key="2">
    <source>
        <dbReference type="ARBA" id="ARBA00022448"/>
    </source>
</evidence>
<dbReference type="PANTHER" id="PTHR45649:SF23">
    <property type="entry name" value="TRANSPORTER, PUTATIVE (EUROFUNG)-RELATED"/>
    <property type="match status" value="1"/>
</dbReference>
<evidence type="ECO:0000256" key="1">
    <source>
        <dbReference type="ARBA" id="ARBA00004141"/>
    </source>
</evidence>
<feature type="transmembrane region" description="Helical" evidence="7">
    <location>
        <begin position="396"/>
        <end position="416"/>
    </location>
</feature>
<evidence type="ECO:0000313" key="9">
    <source>
        <dbReference type="Proteomes" id="UP000006753"/>
    </source>
</evidence>
<feature type="transmembrane region" description="Helical" evidence="7">
    <location>
        <begin position="459"/>
        <end position="481"/>
    </location>
</feature>
<evidence type="ECO:0000256" key="3">
    <source>
        <dbReference type="ARBA" id="ARBA00022692"/>
    </source>
</evidence>
<organism evidence="8 9">
    <name type="scientific">Marssonina brunnea f. sp. multigermtubi (strain MB_m1)</name>
    <name type="common">Marssonina leaf spot fungus</name>
    <dbReference type="NCBI Taxonomy" id="1072389"/>
    <lineage>
        <taxon>Eukaryota</taxon>
        <taxon>Fungi</taxon>
        <taxon>Dikarya</taxon>
        <taxon>Ascomycota</taxon>
        <taxon>Pezizomycotina</taxon>
        <taxon>Leotiomycetes</taxon>
        <taxon>Helotiales</taxon>
        <taxon>Drepanopezizaceae</taxon>
        <taxon>Drepanopeziza</taxon>
    </lineage>
</organism>
<evidence type="ECO:0000256" key="6">
    <source>
        <dbReference type="SAM" id="MobiDB-lite"/>
    </source>
</evidence>
<dbReference type="InParanoid" id="K1X0T3"/>
<dbReference type="GeneID" id="18759510"/>
<gene>
    <name evidence="8" type="ORF">MBM_03575</name>
</gene>
<keyword evidence="3 7" id="KW-0812">Transmembrane</keyword>
<feature type="transmembrane region" description="Helical" evidence="7">
    <location>
        <begin position="184"/>
        <end position="203"/>
    </location>
</feature>
<keyword evidence="2" id="KW-0813">Transport</keyword>
<dbReference type="PANTHER" id="PTHR45649">
    <property type="entry name" value="AMINO-ACID PERMEASE BAT1"/>
    <property type="match status" value="1"/>
</dbReference>
<dbReference type="KEGG" id="mbe:MBM_03575"/>
<protein>
    <recommendedName>
        <fullName evidence="10">Amino acid permease</fullName>
    </recommendedName>
</protein>
<feature type="transmembrane region" description="Helical" evidence="7">
    <location>
        <begin position="136"/>
        <end position="164"/>
    </location>
</feature>
<dbReference type="InterPro" id="IPR004840">
    <property type="entry name" value="Amino_acid_permease_CS"/>
</dbReference>
<dbReference type="PROSITE" id="PS00218">
    <property type="entry name" value="AMINO_ACID_PERMEASE_1"/>
    <property type="match status" value="1"/>
</dbReference>
<dbReference type="PIRSF" id="PIRSF006060">
    <property type="entry name" value="AA_transporter"/>
    <property type="match status" value="1"/>
</dbReference>
<dbReference type="GO" id="GO:0016020">
    <property type="term" value="C:membrane"/>
    <property type="evidence" value="ECO:0007669"/>
    <property type="project" value="UniProtKB-SubCell"/>
</dbReference>
<keyword evidence="9" id="KW-1185">Reference proteome</keyword>
<accession>K1X0T3</accession>
<dbReference type="HOGENOM" id="CLU_004495_5_0_1"/>
<evidence type="ECO:0000256" key="4">
    <source>
        <dbReference type="ARBA" id="ARBA00022989"/>
    </source>
</evidence>
<sequence length="546" mass="58444">MDYPPHHYAGDGDKKTNTNDDLRGNVALNSADDLLGAMGYESELVRNRSTLQVAFMSFVLASIPYGLATTFYYPLVGGGPTTIIWGWLAVSTIILCVGVSLGEITSVYPTAGGVYYQTFMLSPAGCRKIMSWICGWSYVVGNITITLSVNFGTTLFLIGCINVFESQAATETAPAVGIWEAETYQIFLTFVAITVLCNLVSALGNQWLPWLDTFAIFWTFVGVICIVVCVLALAKAGRRDAEFVFTEFQPQSGWPDGWAFCVGLLQAAYATSSTGMIISMCEEVQNPSVQVPRAMVGTIMLNTICGAGFLLSLLFVLPDITMLANLASGQPTPVIISMAVGSKGGAFALLVPLIVLAIFCGIGCTTAASRATWAFSRDGAIPGSKWWKQIHKGLDVPLNAMLLCTTIQILLGLLYFGSSAAFNAFSGVGVICLTVSYAVPIAVSLIGGRSHISMGKFDMGKLGLVCNFVALAWSALAIPLFCMPSTIPVAAETMNYASAVLVAFFLVAGLWYFVWGKQNYAGPPVQDDAAIDRRTSRISSAHQHPF</sequence>
<dbReference type="GO" id="GO:0022857">
    <property type="term" value="F:transmembrane transporter activity"/>
    <property type="evidence" value="ECO:0007669"/>
    <property type="project" value="InterPro"/>
</dbReference>
<dbReference type="OrthoDB" id="3900342at2759"/>
<evidence type="ECO:0008006" key="10">
    <source>
        <dbReference type="Google" id="ProtNLM"/>
    </source>
</evidence>
<feature type="transmembrane region" description="Helical" evidence="7">
    <location>
        <begin position="85"/>
        <end position="116"/>
    </location>
</feature>
<dbReference type="Pfam" id="PF13520">
    <property type="entry name" value="AA_permease_2"/>
    <property type="match status" value="1"/>
</dbReference>
<dbReference type="GO" id="GO:0006865">
    <property type="term" value="P:amino acid transport"/>
    <property type="evidence" value="ECO:0007669"/>
    <property type="project" value="InterPro"/>
</dbReference>
<name>K1X0T3_MARBU</name>
<evidence type="ECO:0000313" key="8">
    <source>
        <dbReference type="EMBL" id="EKD18582.1"/>
    </source>
</evidence>
<dbReference type="InterPro" id="IPR002293">
    <property type="entry name" value="AA/rel_permease1"/>
</dbReference>
<feature type="transmembrane region" description="Helical" evidence="7">
    <location>
        <begin position="347"/>
        <end position="375"/>
    </location>
</feature>
<dbReference type="FunCoup" id="K1X0T3">
    <property type="interactions" value="12"/>
</dbReference>
<dbReference type="AlphaFoldDB" id="K1X0T3"/>
<dbReference type="eggNOG" id="KOG1289">
    <property type="taxonomic scope" value="Eukaryota"/>
</dbReference>
<dbReference type="Gene3D" id="1.20.1740.10">
    <property type="entry name" value="Amino acid/polyamine transporter I"/>
    <property type="match status" value="1"/>
</dbReference>
<reference evidence="8 9" key="1">
    <citation type="journal article" date="2012" name="BMC Genomics">
        <title>Sequencing the genome of Marssonina brunnea reveals fungus-poplar co-evolution.</title>
        <authorList>
            <person name="Zhu S."/>
            <person name="Cao Y.-Z."/>
            <person name="Jiang C."/>
            <person name="Tan B.-Y."/>
            <person name="Wang Z."/>
            <person name="Feng S."/>
            <person name="Zhang L."/>
            <person name="Su X.-H."/>
            <person name="Brejova B."/>
            <person name="Vinar T."/>
            <person name="Xu M."/>
            <person name="Wang M.-X."/>
            <person name="Zhang S.-G."/>
            <person name="Huang M.-R."/>
            <person name="Wu R."/>
            <person name="Zhou Y."/>
        </authorList>
    </citation>
    <scope>NUCLEOTIDE SEQUENCE [LARGE SCALE GENOMIC DNA]</scope>
    <source>
        <strain evidence="8 9">MB_m1</strain>
    </source>
</reference>
<keyword evidence="4 7" id="KW-1133">Transmembrane helix</keyword>
<feature type="transmembrane region" description="Helical" evidence="7">
    <location>
        <begin position="299"/>
        <end position="317"/>
    </location>
</feature>
<dbReference type="Proteomes" id="UP000006753">
    <property type="component" value="Unassembled WGS sequence"/>
</dbReference>
<feature type="transmembrane region" description="Helical" evidence="7">
    <location>
        <begin position="257"/>
        <end position="278"/>
    </location>
</feature>
<keyword evidence="5 7" id="KW-0472">Membrane</keyword>
<evidence type="ECO:0000256" key="5">
    <source>
        <dbReference type="ARBA" id="ARBA00023136"/>
    </source>
</evidence>